<feature type="domain" description="HTH araC/xylS-type" evidence="5">
    <location>
        <begin position="172"/>
        <end position="270"/>
    </location>
</feature>
<dbReference type="InterPro" id="IPR009057">
    <property type="entry name" value="Homeodomain-like_sf"/>
</dbReference>
<keyword evidence="3" id="KW-0010">Activator</keyword>
<dbReference type="PROSITE" id="PS00041">
    <property type="entry name" value="HTH_ARAC_FAMILY_1"/>
    <property type="match status" value="1"/>
</dbReference>
<keyword evidence="4" id="KW-0804">Transcription</keyword>
<keyword evidence="2" id="KW-0238">DNA-binding</keyword>
<sequence length="284" mass="31360">MTETFALHDGAFGRISLLSLRSGLVAHAHPDAHIVWWLGGAQAEARIGTEVFRYSATQASAVNPYEQHDLRLLASDRPALFLAVYIEKAWLEQKARTAGGPFLFPSPRIDIDPALRAGLWQLLALILSDSEKGASIDQAVEQLIAMSVRASSATTQCGAKIVNAPVLSRKLRMAVHLMHERVDTRSTIDEIASEAGLSRARLFVLFRDQLNTTPQVFWRALRLEEAIRELINGRLPLASLAHELGFSAASNFSRFFKEHTGVSPSDYRRAAHVRSGRPLAESML</sequence>
<dbReference type="GO" id="GO:0003700">
    <property type="term" value="F:DNA-binding transcription factor activity"/>
    <property type="evidence" value="ECO:0007669"/>
    <property type="project" value="InterPro"/>
</dbReference>
<dbReference type="Pfam" id="PF12833">
    <property type="entry name" value="HTH_18"/>
    <property type="match status" value="1"/>
</dbReference>
<gene>
    <name evidence="6" type="ORF">WS67_21985</name>
</gene>
<evidence type="ECO:0000259" key="5">
    <source>
        <dbReference type="PROSITE" id="PS01124"/>
    </source>
</evidence>
<dbReference type="PANTHER" id="PTHR46796">
    <property type="entry name" value="HTH-TYPE TRANSCRIPTIONAL ACTIVATOR RHAS-RELATED"/>
    <property type="match status" value="1"/>
</dbReference>
<evidence type="ECO:0000256" key="1">
    <source>
        <dbReference type="ARBA" id="ARBA00023015"/>
    </source>
</evidence>
<dbReference type="Gene3D" id="1.10.10.60">
    <property type="entry name" value="Homeodomain-like"/>
    <property type="match status" value="2"/>
</dbReference>
<dbReference type="SMART" id="SM00342">
    <property type="entry name" value="HTH_ARAC"/>
    <property type="match status" value="1"/>
</dbReference>
<organism evidence="6 7">
    <name type="scientific">Burkholderia singularis</name>
    <dbReference type="NCBI Taxonomy" id="1503053"/>
    <lineage>
        <taxon>Bacteria</taxon>
        <taxon>Pseudomonadati</taxon>
        <taxon>Pseudomonadota</taxon>
        <taxon>Betaproteobacteria</taxon>
        <taxon>Burkholderiales</taxon>
        <taxon>Burkholderiaceae</taxon>
        <taxon>Burkholderia</taxon>
        <taxon>pseudomallei group</taxon>
    </lineage>
</organism>
<dbReference type="InterPro" id="IPR020449">
    <property type="entry name" value="Tscrpt_reg_AraC-type_HTH"/>
</dbReference>
<proteinExistence type="predicted"/>
<keyword evidence="7" id="KW-1185">Reference proteome</keyword>
<name>A0A103DWV8_9BURK</name>
<evidence type="ECO:0000256" key="4">
    <source>
        <dbReference type="ARBA" id="ARBA00023163"/>
    </source>
</evidence>
<evidence type="ECO:0000313" key="7">
    <source>
        <dbReference type="Proteomes" id="UP000062788"/>
    </source>
</evidence>
<dbReference type="InterPro" id="IPR050204">
    <property type="entry name" value="AraC_XylS_family_regulators"/>
</dbReference>
<evidence type="ECO:0000256" key="3">
    <source>
        <dbReference type="ARBA" id="ARBA00023159"/>
    </source>
</evidence>
<dbReference type="InterPro" id="IPR018060">
    <property type="entry name" value="HTH_AraC"/>
</dbReference>
<dbReference type="PRINTS" id="PR00032">
    <property type="entry name" value="HTHARAC"/>
</dbReference>
<dbReference type="InterPro" id="IPR037923">
    <property type="entry name" value="HTH-like"/>
</dbReference>
<dbReference type="SUPFAM" id="SSF46689">
    <property type="entry name" value="Homeodomain-like"/>
    <property type="match status" value="2"/>
</dbReference>
<dbReference type="AlphaFoldDB" id="A0A103DWV8"/>
<comment type="caution">
    <text evidence="6">The sequence shown here is derived from an EMBL/GenBank/DDBJ whole genome shotgun (WGS) entry which is preliminary data.</text>
</comment>
<dbReference type="Proteomes" id="UP000062788">
    <property type="component" value="Unassembled WGS sequence"/>
</dbReference>
<dbReference type="SUPFAM" id="SSF51215">
    <property type="entry name" value="Regulatory protein AraC"/>
    <property type="match status" value="1"/>
</dbReference>
<evidence type="ECO:0000313" key="6">
    <source>
        <dbReference type="EMBL" id="KVE23881.1"/>
    </source>
</evidence>
<dbReference type="PANTHER" id="PTHR46796:SF2">
    <property type="entry name" value="TRANSCRIPTIONAL REGULATORY PROTEIN"/>
    <property type="match status" value="1"/>
</dbReference>
<dbReference type="EMBL" id="LOWA01000056">
    <property type="protein sequence ID" value="KVE23881.1"/>
    <property type="molecule type" value="Genomic_DNA"/>
</dbReference>
<accession>A0A103DWV8</accession>
<dbReference type="OrthoDB" id="9803764at2"/>
<dbReference type="PROSITE" id="PS01124">
    <property type="entry name" value="HTH_ARAC_FAMILY_2"/>
    <property type="match status" value="1"/>
</dbReference>
<evidence type="ECO:0000256" key="2">
    <source>
        <dbReference type="ARBA" id="ARBA00023125"/>
    </source>
</evidence>
<dbReference type="RefSeq" id="WP_059520239.1">
    <property type="nucleotide sequence ID" value="NZ_CP013449.1"/>
</dbReference>
<dbReference type="InterPro" id="IPR018062">
    <property type="entry name" value="HTH_AraC-typ_CS"/>
</dbReference>
<reference evidence="6 7" key="1">
    <citation type="submission" date="2015-11" db="EMBL/GenBank/DDBJ databases">
        <title>Expanding the genomic diversity of Burkholderia species for the development of highly accurate diagnostics.</title>
        <authorList>
            <person name="Sahl J."/>
            <person name="Keim P."/>
            <person name="Wagner D."/>
        </authorList>
    </citation>
    <scope>NUCLEOTIDE SEQUENCE [LARGE SCALE GENOMIC DNA]</scope>
    <source>
        <strain evidence="6 7">TSV85</strain>
    </source>
</reference>
<keyword evidence="1" id="KW-0805">Transcription regulation</keyword>
<protein>
    <recommendedName>
        <fullName evidence="5">HTH araC/xylS-type domain-containing protein</fullName>
    </recommendedName>
</protein>
<dbReference type="GO" id="GO:0043565">
    <property type="term" value="F:sequence-specific DNA binding"/>
    <property type="evidence" value="ECO:0007669"/>
    <property type="project" value="InterPro"/>
</dbReference>